<evidence type="ECO:0000259" key="1">
    <source>
        <dbReference type="Pfam" id="PF01593"/>
    </source>
</evidence>
<sequence>MKIAVIGSGISGLSCAHRLHQSHDVTVFEAAPTIGGHTATKDIVMDGERYAIDTGFIVFNDWTYPNFIRLMDSLQVKSKPTEMSFSVTCESTGLEYNGNNLNTLFAQRSNLVKPKFWGMLRDIVRFNREAIADLEGGVISADASLGEYLQTRGYGETFIKKYLVPMGSAIWSASIDTMKAFPLVFFIRFFKNHGLLSVNHRLQWRVIEGGSASYLKPLTEGFAEKIRTNCPVDGVLRTPDAVLVKLANGFVESFDEVVFACHSDQALAILDDVSDTEHSLLSTMRYQKNEVVLHTDTRLLPSRKLAWASWNYRLADEQGEQAVLTYNMNILQGIDAPHTFCVTLNYTDHIREETVLGRYEYSHPVFTLDSVAACQRWSEINGVNRTWFCGAYWANGFHEDGCSSGLKVADGIAAQHNQSTQLDEEPAHEIEVVEND</sequence>
<dbReference type="Gene3D" id="3.30.70.1990">
    <property type="match status" value="1"/>
</dbReference>
<dbReference type="Pfam" id="PF01593">
    <property type="entry name" value="Amino_oxidase"/>
    <property type="match status" value="1"/>
</dbReference>
<dbReference type="AlphaFoldDB" id="A0A9E5JU12"/>
<dbReference type="GO" id="GO:0016491">
    <property type="term" value="F:oxidoreductase activity"/>
    <property type="evidence" value="ECO:0007669"/>
    <property type="project" value="InterPro"/>
</dbReference>
<dbReference type="RefSeq" id="WP_167181596.1">
    <property type="nucleotide sequence ID" value="NZ_JAAONZ010000002.1"/>
</dbReference>
<dbReference type="PROSITE" id="PS51257">
    <property type="entry name" value="PROKAR_LIPOPROTEIN"/>
    <property type="match status" value="1"/>
</dbReference>
<dbReference type="Proteomes" id="UP000787472">
    <property type="component" value="Unassembled WGS sequence"/>
</dbReference>
<evidence type="ECO:0000313" key="2">
    <source>
        <dbReference type="EMBL" id="NHO64496.1"/>
    </source>
</evidence>
<name>A0A9E5JU12_9GAMM</name>
<keyword evidence="3" id="KW-1185">Reference proteome</keyword>
<protein>
    <submittedName>
        <fullName evidence="2">FAD-dependent oxidoreductase</fullName>
    </submittedName>
</protein>
<dbReference type="InterPro" id="IPR036188">
    <property type="entry name" value="FAD/NAD-bd_sf"/>
</dbReference>
<reference evidence="2" key="1">
    <citation type="submission" date="2020-03" db="EMBL/GenBank/DDBJ databases">
        <authorList>
            <person name="Guo F."/>
        </authorList>
    </citation>
    <scope>NUCLEOTIDE SEQUENCE</scope>
    <source>
        <strain evidence="2">JCM 30134</strain>
    </source>
</reference>
<accession>A0A9E5JU12</accession>
<dbReference type="PANTHER" id="PTHR42923:SF17">
    <property type="entry name" value="AMINE OXIDASE DOMAIN-CONTAINING PROTEIN"/>
    <property type="match status" value="1"/>
</dbReference>
<gene>
    <name evidence="2" type="ORF">G8770_02915</name>
</gene>
<dbReference type="PANTHER" id="PTHR42923">
    <property type="entry name" value="PROTOPORPHYRINOGEN OXIDASE"/>
    <property type="match status" value="1"/>
</dbReference>
<dbReference type="SUPFAM" id="SSF51905">
    <property type="entry name" value="FAD/NAD(P)-binding domain"/>
    <property type="match status" value="1"/>
</dbReference>
<dbReference type="Gene3D" id="1.10.405.20">
    <property type="match status" value="1"/>
</dbReference>
<dbReference type="EMBL" id="JAAONZ010000002">
    <property type="protein sequence ID" value="NHO64496.1"/>
    <property type="molecule type" value="Genomic_DNA"/>
</dbReference>
<proteinExistence type="predicted"/>
<comment type="caution">
    <text evidence="2">The sequence shown here is derived from an EMBL/GenBank/DDBJ whole genome shotgun (WGS) entry which is preliminary data.</text>
</comment>
<dbReference type="Gene3D" id="3.50.50.60">
    <property type="entry name" value="FAD/NAD(P)-binding domain"/>
    <property type="match status" value="1"/>
</dbReference>
<organism evidence="2 3">
    <name type="scientific">Pseudomaricurvus hydrocarbonicus</name>
    <dbReference type="NCBI Taxonomy" id="1470433"/>
    <lineage>
        <taxon>Bacteria</taxon>
        <taxon>Pseudomonadati</taxon>
        <taxon>Pseudomonadota</taxon>
        <taxon>Gammaproteobacteria</taxon>
        <taxon>Cellvibrionales</taxon>
        <taxon>Cellvibrionaceae</taxon>
        <taxon>Pseudomaricurvus</taxon>
    </lineage>
</organism>
<evidence type="ECO:0000313" key="3">
    <source>
        <dbReference type="Proteomes" id="UP000787472"/>
    </source>
</evidence>
<dbReference type="InterPro" id="IPR002937">
    <property type="entry name" value="Amino_oxidase"/>
</dbReference>
<feature type="domain" description="Amine oxidase" evidence="1">
    <location>
        <begin position="10"/>
        <end position="269"/>
    </location>
</feature>
<dbReference type="InterPro" id="IPR050464">
    <property type="entry name" value="Zeta_carotene_desat/Oxidored"/>
</dbReference>